<feature type="region of interest" description="Disordered" evidence="1">
    <location>
        <begin position="85"/>
        <end position="112"/>
    </location>
</feature>
<proteinExistence type="predicted"/>
<evidence type="ECO:0000313" key="2">
    <source>
        <dbReference type="EMBL" id="OAQ34349.1"/>
    </source>
</evidence>
<reference evidence="2 3" key="1">
    <citation type="submission" date="2016-05" db="EMBL/GenBank/DDBJ databases">
        <title>Genome sequencing reveals origins of a unique bacterial endosymbiosis in the earliest lineages of terrestrial Fungi.</title>
        <authorList>
            <consortium name="DOE Joint Genome Institute"/>
            <person name="Uehling J."/>
            <person name="Gryganskyi A."/>
            <person name="Hameed K."/>
            <person name="Tschaplinski T."/>
            <person name="Misztal P."/>
            <person name="Wu S."/>
            <person name="Desiro A."/>
            <person name="Vande Pol N."/>
            <person name="Du Z.-Y."/>
            <person name="Zienkiewicz A."/>
            <person name="Zienkiewicz K."/>
            <person name="Morin E."/>
            <person name="Tisserant E."/>
            <person name="Splivallo R."/>
            <person name="Hainaut M."/>
            <person name="Henrissat B."/>
            <person name="Ohm R."/>
            <person name="Kuo A."/>
            <person name="Yan J."/>
            <person name="Lipzen A."/>
            <person name="Nolan M."/>
            <person name="Labutti K."/>
            <person name="Barry K."/>
            <person name="Goldstein A."/>
            <person name="Labbe J."/>
            <person name="Schadt C."/>
            <person name="Tuskan G."/>
            <person name="Grigoriev I."/>
            <person name="Martin F."/>
            <person name="Vilgalys R."/>
            <person name="Bonito G."/>
        </authorList>
    </citation>
    <scope>NUCLEOTIDE SEQUENCE [LARGE SCALE GENOMIC DNA]</scope>
    <source>
        <strain evidence="2 3">AG-77</strain>
    </source>
</reference>
<dbReference type="AlphaFoldDB" id="A0A197KD79"/>
<feature type="compositionally biased region" description="Basic and acidic residues" evidence="1">
    <location>
        <begin position="87"/>
        <end position="112"/>
    </location>
</feature>
<sequence length="112" mass="13155">MPMEEFVDDHVNHDETRSNIPVAPFFFPKSKPSEPALMFFIRIDGTRDATRSIVLLGATDWWEQVQDVLETLLWWVGMMSQNIPYAPKEETTKTKRLRKEDEGKDAEQQREE</sequence>
<gene>
    <name evidence="2" type="ORF">K457DRAFT_14185</name>
</gene>
<keyword evidence="3" id="KW-1185">Reference proteome</keyword>
<dbReference type="EMBL" id="KV442017">
    <property type="protein sequence ID" value="OAQ34349.1"/>
    <property type="molecule type" value="Genomic_DNA"/>
</dbReference>
<accession>A0A197KD79</accession>
<evidence type="ECO:0000313" key="3">
    <source>
        <dbReference type="Proteomes" id="UP000078512"/>
    </source>
</evidence>
<dbReference type="Proteomes" id="UP000078512">
    <property type="component" value="Unassembled WGS sequence"/>
</dbReference>
<organism evidence="2 3">
    <name type="scientific">Linnemannia elongata AG-77</name>
    <dbReference type="NCBI Taxonomy" id="1314771"/>
    <lineage>
        <taxon>Eukaryota</taxon>
        <taxon>Fungi</taxon>
        <taxon>Fungi incertae sedis</taxon>
        <taxon>Mucoromycota</taxon>
        <taxon>Mortierellomycotina</taxon>
        <taxon>Mortierellomycetes</taxon>
        <taxon>Mortierellales</taxon>
        <taxon>Mortierellaceae</taxon>
        <taxon>Linnemannia</taxon>
    </lineage>
</organism>
<evidence type="ECO:0000256" key="1">
    <source>
        <dbReference type="SAM" id="MobiDB-lite"/>
    </source>
</evidence>
<name>A0A197KD79_9FUNG</name>
<protein>
    <submittedName>
        <fullName evidence="2">Uncharacterized protein</fullName>
    </submittedName>
</protein>